<dbReference type="InterPro" id="IPR011991">
    <property type="entry name" value="ArsR-like_HTH"/>
</dbReference>
<dbReference type="GO" id="GO:0006355">
    <property type="term" value="P:regulation of DNA-templated transcription"/>
    <property type="evidence" value="ECO:0007669"/>
    <property type="project" value="UniProtKB-ARBA"/>
</dbReference>
<evidence type="ECO:0000256" key="3">
    <source>
        <dbReference type="ARBA" id="ARBA00023163"/>
    </source>
</evidence>
<reference evidence="5 6" key="1">
    <citation type="submission" date="2018-12" db="EMBL/GenBank/DDBJ databases">
        <title>Croceicoccus ponticola sp. nov., a lipolytic bacterium isolated from seawater.</title>
        <authorList>
            <person name="Yoon J.-H."/>
        </authorList>
    </citation>
    <scope>NUCLEOTIDE SEQUENCE [LARGE SCALE GENOMIC DNA]</scope>
    <source>
        <strain evidence="5 6">GM-16</strain>
    </source>
</reference>
<dbReference type="GO" id="GO:0005829">
    <property type="term" value="C:cytosol"/>
    <property type="evidence" value="ECO:0007669"/>
    <property type="project" value="TreeGrafter"/>
</dbReference>
<dbReference type="SMART" id="SM00344">
    <property type="entry name" value="HTH_ASNC"/>
    <property type="match status" value="1"/>
</dbReference>
<name>A0A437GXE2_9SPHN</name>
<dbReference type="CDD" id="cd00090">
    <property type="entry name" value="HTH_ARSR"/>
    <property type="match status" value="1"/>
</dbReference>
<dbReference type="Pfam" id="PF13412">
    <property type="entry name" value="HTH_24"/>
    <property type="match status" value="1"/>
</dbReference>
<comment type="caution">
    <text evidence="5">The sequence shown here is derived from an EMBL/GenBank/DDBJ whole genome shotgun (WGS) entry which is preliminary data.</text>
</comment>
<protein>
    <submittedName>
        <fullName evidence="5">Lrp/AsnC family transcriptional regulator</fullName>
    </submittedName>
</protein>
<dbReference type="SUPFAM" id="SSF46785">
    <property type="entry name" value="Winged helix' DNA-binding domain"/>
    <property type="match status" value="1"/>
</dbReference>
<keyword evidence="3" id="KW-0804">Transcription</keyword>
<dbReference type="InterPro" id="IPR011008">
    <property type="entry name" value="Dimeric_a/b-barrel"/>
</dbReference>
<dbReference type="RefSeq" id="WP_127612581.1">
    <property type="nucleotide sequence ID" value="NZ_RXOL01000003.1"/>
</dbReference>
<dbReference type="PANTHER" id="PTHR30154">
    <property type="entry name" value="LEUCINE-RESPONSIVE REGULATORY PROTEIN"/>
    <property type="match status" value="1"/>
</dbReference>
<dbReference type="PRINTS" id="PR00033">
    <property type="entry name" value="HTHASNC"/>
</dbReference>
<dbReference type="InterPro" id="IPR036388">
    <property type="entry name" value="WH-like_DNA-bd_sf"/>
</dbReference>
<dbReference type="InterPro" id="IPR019888">
    <property type="entry name" value="Tscrpt_reg_AsnC-like"/>
</dbReference>
<evidence type="ECO:0000259" key="4">
    <source>
        <dbReference type="PROSITE" id="PS50956"/>
    </source>
</evidence>
<gene>
    <name evidence="5" type="ORF">EKN06_09070</name>
</gene>
<accession>A0A437GXE2</accession>
<keyword evidence="6" id="KW-1185">Reference proteome</keyword>
<dbReference type="Proteomes" id="UP000283003">
    <property type="component" value="Unassembled WGS sequence"/>
</dbReference>
<dbReference type="PROSITE" id="PS00519">
    <property type="entry name" value="HTH_ASNC_1"/>
    <property type="match status" value="1"/>
</dbReference>
<evidence type="ECO:0000313" key="6">
    <source>
        <dbReference type="Proteomes" id="UP000283003"/>
    </source>
</evidence>
<dbReference type="Gene3D" id="1.10.10.10">
    <property type="entry name" value="Winged helix-like DNA-binding domain superfamily/Winged helix DNA-binding domain"/>
    <property type="match status" value="1"/>
</dbReference>
<dbReference type="AlphaFoldDB" id="A0A437GXE2"/>
<evidence type="ECO:0000313" key="5">
    <source>
        <dbReference type="EMBL" id="RVQ67072.1"/>
    </source>
</evidence>
<feature type="domain" description="HTH asnC-type" evidence="4">
    <location>
        <begin position="1"/>
        <end position="62"/>
    </location>
</feature>
<sequence length="150" mass="16724">MDDIDWKLLRTLQAEPDLSINALADKVGLSHTPCWRRLKRLEDDGVIAGREVVIDQAKVGLGVDVFANVRINRHDEDTLESFAVAVMDHPQIVECFLVGGDSDYLLRVVAGSIEAYERFLKKVLVHLPGVASVSSSFAMRRIKLTTRLPI</sequence>
<keyword evidence="1" id="KW-0805">Transcription regulation</keyword>
<dbReference type="InterPro" id="IPR036390">
    <property type="entry name" value="WH_DNA-bd_sf"/>
</dbReference>
<dbReference type="GO" id="GO:0043565">
    <property type="term" value="F:sequence-specific DNA binding"/>
    <property type="evidence" value="ECO:0007669"/>
    <property type="project" value="InterPro"/>
</dbReference>
<evidence type="ECO:0000256" key="1">
    <source>
        <dbReference type="ARBA" id="ARBA00023015"/>
    </source>
</evidence>
<dbReference type="Gene3D" id="3.30.70.920">
    <property type="match status" value="1"/>
</dbReference>
<proteinExistence type="predicted"/>
<dbReference type="SUPFAM" id="SSF54909">
    <property type="entry name" value="Dimeric alpha+beta barrel"/>
    <property type="match status" value="1"/>
</dbReference>
<evidence type="ECO:0000256" key="2">
    <source>
        <dbReference type="ARBA" id="ARBA00023125"/>
    </source>
</evidence>
<dbReference type="PANTHER" id="PTHR30154:SF17">
    <property type="entry name" value="DNA-BINDING TRANSCRIPTIONAL ACTIVATOR DECR"/>
    <property type="match status" value="1"/>
</dbReference>
<dbReference type="Pfam" id="PF01037">
    <property type="entry name" value="AsnC_trans_reg"/>
    <property type="match status" value="1"/>
</dbReference>
<organism evidence="5 6">
    <name type="scientific">Croceicoccus ponticola</name>
    <dbReference type="NCBI Taxonomy" id="2217664"/>
    <lineage>
        <taxon>Bacteria</taxon>
        <taxon>Pseudomonadati</taxon>
        <taxon>Pseudomonadota</taxon>
        <taxon>Alphaproteobacteria</taxon>
        <taxon>Sphingomonadales</taxon>
        <taxon>Erythrobacteraceae</taxon>
        <taxon>Croceicoccus</taxon>
    </lineage>
</organism>
<dbReference type="PROSITE" id="PS50956">
    <property type="entry name" value="HTH_ASNC_2"/>
    <property type="match status" value="1"/>
</dbReference>
<keyword evidence="2" id="KW-0238">DNA-binding</keyword>
<dbReference type="InterPro" id="IPR019885">
    <property type="entry name" value="Tscrpt_reg_HTH_AsnC-type_CS"/>
</dbReference>
<dbReference type="GO" id="GO:0043200">
    <property type="term" value="P:response to amino acid"/>
    <property type="evidence" value="ECO:0007669"/>
    <property type="project" value="TreeGrafter"/>
</dbReference>
<dbReference type="OrthoDB" id="9812082at2"/>
<dbReference type="InterPro" id="IPR000485">
    <property type="entry name" value="AsnC-type_HTH_dom"/>
</dbReference>
<dbReference type="InterPro" id="IPR019887">
    <property type="entry name" value="Tscrpt_reg_AsnC/Lrp_C"/>
</dbReference>
<dbReference type="EMBL" id="RXOL01000003">
    <property type="protein sequence ID" value="RVQ67072.1"/>
    <property type="molecule type" value="Genomic_DNA"/>
</dbReference>